<keyword evidence="8" id="KW-0791">Threonine biosynthesis</keyword>
<dbReference type="PANTHER" id="PTHR48078:SF6">
    <property type="entry name" value="L-THREONINE DEHYDRATASE CATABOLIC TDCB"/>
    <property type="match status" value="1"/>
</dbReference>
<feature type="binding site" evidence="9">
    <location>
        <position position="140"/>
    </location>
    <ligand>
        <name>pyridoxal 5'-phosphate</name>
        <dbReference type="ChEBI" id="CHEBI:597326"/>
    </ligand>
</feature>
<dbReference type="AlphaFoldDB" id="A0A0G2Z500"/>
<evidence type="ECO:0000256" key="3">
    <source>
        <dbReference type="ARBA" id="ARBA00018679"/>
    </source>
</evidence>
<dbReference type="STRING" id="1330330.IX53_01360"/>
<evidence type="ECO:0000256" key="2">
    <source>
        <dbReference type="ARBA" id="ARBA00005517"/>
    </source>
</evidence>
<evidence type="ECO:0000256" key="4">
    <source>
        <dbReference type="ARBA" id="ARBA00022898"/>
    </source>
</evidence>
<dbReference type="UniPathway" id="UPA00050">
    <property type="reaction ID" value="UER00065"/>
</dbReference>
<dbReference type="InterPro" id="IPR004450">
    <property type="entry name" value="Thr_synthase-like"/>
</dbReference>
<dbReference type="EC" id="4.2.3.1" evidence="7 8"/>
<dbReference type="GO" id="GO:0004795">
    <property type="term" value="F:threonine synthase activity"/>
    <property type="evidence" value="ECO:0007669"/>
    <property type="project" value="UniProtKB-UniRule"/>
</dbReference>
<comment type="pathway">
    <text evidence="8">Amino-acid biosynthesis; L-threonine biosynthesis; L-threonine from L-aspartate: step 5/5.</text>
</comment>
<evidence type="ECO:0000256" key="7">
    <source>
        <dbReference type="NCBIfam" id="TIGR00260"/>
    </source>
</evidence>
<sequence length="414" mass="45095">MKKFLLRCINCGREYAPDEVEYTCPVCGDRMGTLEVIYDLELLKGAVKREDFHPFSLRGIWQFEPLLPVSEGGWRPPLLVGNTPLYDSARLAKRYGLNKVYVKDDGRNPTASFKDRASAIAVVKAMEKGYGTIFCASTGNAASSLAGLSAASGLNCYIFVPASAPEAKLTQLQVYGANVVPIDGSYDQAFDISMIIGFEENWYCRNSAINPYLLEGKKTGALELAVQLGWELPDFLFVSVGDGTVLSSFYKGFMDLKGIGLIDKIPTIVGVQAEGADAIIRAYEKGKPFEPDDIQASSVADSISVGKPRDFLKACTYTEKNNGLFVRVSDEEILDSIIELARETGVFAEPAGATAFAGFKNLYHKGFFSQSTSVAIIITGNGLKDLKTPLKVLEPLKKIPAEPDKVREAIKRGC</sequence>
<dbReference type="GO" id="GO:0006567">
    <property type="term" value="P:L-threonine catabolic process"/>
    <property type="evidence" value="ECO:0007669"/>
    <property type="project" value="TreeGrafter"/>
</dbReference>
<dbReference type="InterPro" id="IPR001926">
    <property type="entry name" value="TrpB-like_PALP"/>
</dbReference>
<name>A0A0G2Z500_9BACT</name>
<dbReference type="GO" id="GO:0006565">
    <property type="term" value="P:L-serine catabolic process"/>
    <property type="evidence" value="ECO:0007669"/>
    <property type="project" value="TreeGrafter"/>
</dbReference>
<comment type="function">
    <text evidence="8">Catalyzes the gamma-elimination of phosphate from L-phosphohomoserine and the beta-addition of water to produce L-threonine.</text>
</comment>
<dbReference type="InterPro" id="IPR026260">
    <property type="entry name" value="Thr_Synthase_bac/arc"/>
</dbReference>
<feature type="modified residue" description="N6-(pyridoxal phosphate)lysine" evidence="10">
    <location>
        <position position="114"/>
    </location>
</feature>
<evidence type="ECO:0000313" key="13">
    <source>
        <dbReference type="Proteomes" id="UP000035159"/>
    </source>
</evidence>
<keyword evidence="4 8" id="KW-0663">Pyridoxal phosphate</keyword>
<evidence type="ECO:0000256" key="10">
    <source>
        <dbReference type="PIRSR" id="PIRSR038945-2"/>
    </source>
</evidence>
<dbReference type="Pfam" id="PF00291">
    <property type="entry name" value="PALP"/>
    <property type="match status" value="1"/>
</dbReference>
<organism evidence="12 13">
    <name type="scientific">Kosmotoga pacifica</name>
    <dbReference type="NCBI Taxonomy" id="1330330"/>
    <lineage>
        <taxon>Bacteria</taxon>
        <taxon>Thermotogati</taxon>
        <taxon>Thermotogota</taxon>
        <taxon>Thermotogae</taxon>
        <taxon>Kosmotogales</taxon>
        <taxon>Kosmotogaceae</taxon>
        <taxon>Kosmotoga</taxon>
    </lineage>
</organism>
<evidence type="ECO:0000256" key="8">
    <source>
        <dbReference type="PIRNR" id="PIRNR038945"/>
    </source>
</evidence>
<comment type="catalytic activity">
    <reaction evidence="6 8">
        <text>O-phospho-L-homoserine + H2O = L-threonine + phosphate</text>
        <dbReference type="Rhea" id="RHEA:10840"/>
        <dbReference type="ChEBI" id="CHEBI:15377"/>
        <dbReference type="ChEBI" id="CHEBI:43474"/>
        <dbReference type="ChEBI" id="CHEBI:57590"/>
        <dbReference type="ChEBI" id="CHEBI:57926"/>
        <dbReference type="EC" id="4.2.3.1"/>
    </reaction>
</comment>
<dbReference type="CDD" id="cd01563">
    <property type="entry name" value="Thr-synth_1"/>
    <property type="match status" value="1"/>
</dbReference>
<evidence type="ECO:0000256" key="9">
    <source>
        <dbReference type="PIRSR" id="PIRSR038945-1"/>
    </source>
</evidence>
<comment type="similarity">
    <text evidence="2 8">Belongs to the threonine synthase family.</text>
</comment>
<feature type="binding site" evidence="9">
    <location>
        <position position="379"/>
    </location>
    <ligand>
        <name>pyridoxal 5'-phosphate</name>
        <dbReference type="ChEBI" id="CHEBI:597326"/>
    </ligand>
</feature>
<dbReference type="OrthoDB" id="9778118at2"/>
<dbReference type="InterPro" id="IPR036052">
    <property type="entry name" value="TrpB-like_PALP_sf"/>
</dbReference>
<keyword evidence="5 8" id="KW-0456">Lyase</keyword>
<gene>
    <name evidence="12" type="ORF">IX53_01360</name>
</gene>
<dbReference type="Gene3D" id="3.40.50.1100">
    <property type="match status" value="2"/>
</dbReference>
<dbReference type="PIRSF" id="PIRSF038945">
    <property type="entry name" value="Thr_synthase"/>
    <property type="match status" value="1"/>
</dbReference>
<evidence type="ECO:0000259" key="11">
    <source>
        <dbReference type="Pfam" id="PF00291"/>
    </source>
</evidence>
<dbReference type="EMBL" id="CP011232">
    <property type="protein sequence ID" value="AKI96690.1"/>
    <property type="molecule type" value="Genomic_DNA"/>
</dbReference>
<dbReference type="GO" id="GO:0004794">
    <property type="term" value="F:threonine deaminase activity"/>
    <property type="evidence" value="ECO:0007669"/>
    <property type="project" value="TreeGrafter"/>
</dbReference>
<reference evidence="12 13" key="1">
    <citation type="submission" date="2015-04" db="EMBL/GenBank/DDBJ databases">
        <title>Complete Genome Sequence of Kosmotoga pacifica SLHLJ1.</title>
        <authorList>
            <person name="Jiang L.J."/>
            <person name="Shao Z.Z."/>
            <person name="Jebbar M."/>
        </authorList>
    </citation>
    <scope>NUCLEOTIDE SEQUENCE [LARGE SCALE GENOMIC DNA]</scope>
    <source>
        <strain evidence="12 13">SLHLJ1</strain>
    </source>
</reference>
<keyword evidence="8" id="KW-0028">Amino-acid biosynthesis</keyword>
<accession>A0A0G2Z500</accession>
<proteinExistence type="inferred from homology"/>
<dbReference type="SUPFAM" id="SSF53686">
    <property type="entry name" value="Tryptophan synthase beta subunit-like PLP-dependent enzymes"/>
    <property type="match status" value="1"/>
</dbReference>
<feature type="domain" description="Tryptophan synthase beta chain-like PALP" evidence="11">
    <location>
        <begin position="79"/>
        <end position="380"/>
    </location>
</feature>
<dbReference type="Proteomes" id="UP000035159">
    <property type="component" value="Chromosome"/>
</dbReference>
<dbReference type="CDD" id="cd00350">
    <property type="entry name" value="rubredoxin_like"/>
    <property type="match status" value="1"/>
</dbReference>
<dbReference type="GO" id="GO:0003941">
    <property type="term" value="F:L-serine ammonia-lyase activity"/>
    <property type="evidence" value="ECO:0007669"/>
    <property type="project" value="TreeGrafter"/>
</dbReference>
<comment type="cofactor">
    <cofactor evidence="1 8 9">
        <name>pyridoxal 5'-phosphate</name>
        <dbReference type="ChEBI" id="CHEBI:597326"/>
    </cofactor>
</comment>
<dbReference type="GO" id="GO:0009097">
    <property type="term" value="P:isoleucine biosynthetic process"/>
    <property type="evidence" value="ECO:0007669"/>
    <property type="project" value="TreeGrafter"/>
</dbReference>
<evidence type="ECO:0000256" key="6">
    <source>
        <dbReference type="ARBA" id="ARBA00049144"/>
    </source>
</evidence>
<keyword evidence="13" id="KW-1185">Reference proteome</keyword>
<dbReference type="InterPro" id="IPR050147">
    <property type="entry name" value="Ser/Thr_Dehydratase"/>
</dbReference>
<evidence type="ECO:0000256" key="5">
    <source>
        <dbReference type="ARBA" id="ARBA00023239"/>
    </source>
</evidence>
<dbReference type="PANTHER" id="PTHR48078">
    <property type="entry name" value="THREONINE DEHYDRATASE, MITOCHONDRIAL-RELATED"/>
    <property type="match status" value="1"/>
</dbReference>
<dbReference type="RefSeq" id="WP_047753825.1">
    <property type="nucleotide sequence ID" value="NZ_CAJUHA010000022.1"/>
</dbReference>
<dbReference type="GO" id="GO:0009088">
    <property type="term" value="P:threonine biosynthetic process"/>
    <property type="evidence" value="ECO:0007669"/>
    <property type="project" value="UniProtKB-UniRule"/>
</dbReference>
<evidence type="ECO:0000313" key="12">
    <source>
        <dbReference type="EMBL" id="AKI96690.1"/>
    </source>
</evidence>
<protein>
    <recommendedName>
        <fullName evidence="3 7">Threonine synthase</fullName>
        <ecNumber evidence="7 8">4.2.3.1</ecNumber>
    </recommendedName>
</protein>
<dbReference type="NCBIfam" id="TIGR00260">
    <property type="entry name" value="thrC"/>
    <property type="match status" value="1"/>
</dbReference>
<dbReference type="PATRIC" id="fig|1330330.3.peg.276"/>
<dbReference type="KEGG" id="kpf:IX53_01360"/>
<evidence type="ECO:0000256" key="1">
    <source>
        <dbReference type="ARBA" id="ARBA00001933"/>
    </source>
</evidence>